<comment type="subcellular location">
    <subcellularLocation>
        <location evidence="1">Nucleus</location>
    </subcellularLocation>
</comment>
<gene>
    <name evidence="10" type="primary">LOC115986795</name>
</gene>
<name>A0A7N2LHV6_QUELO</name>
<dbReference type="InterPro" id="IPR003656">
    <property type="entry name" value="Znf_BED"/>
</dbReference>
<proteinExistence type="predicted"/>
<protein>
    <recommendedName>
        <fullName evidence="9">BED-type domain-containing protein</fullName>
    </recommendedName>
</protein>
<dbReference type="GO" id="GO:0008270">
    <property type="term" value="F:zinc ion binding"/>
    <property type="evidence" value="ECO:0007669"/>
    <property type="project" value="UniProtKB-KW"/>
</dbReference>
<evidence type="ECO:0000256" key="6">
    <source>
        <dbReference type="ARBA" id="ARBA00023242"/>
    </source>
</evidence>
<reference evidence="10" key="2">
    <citation type="submission" date="2021-01" db="UniProtKB">
        <authorList>
            <consortium name="EnsemblPlants"/>
        </authorList>
    </citation>
    <scope>IDENTIFICATION</scope>
</reference>
<organism evidence="10 11">
    <name type="scientific">Quercus lobata</name>
    <name type="common">Valley oak</name>
    <dbReference type="NCBI Taxonomy" id="97700"/>
    <lineage>
        <taxon>Eukaryota</taxon>
        <taxon>Viridiplantae</taxon>
        <taxon>Streptophyta</taxon>
        <taxon>Embryophyta</taxon>
        <taxon>Tracheophyta</taxon>
        <taxon>Spermatophyta</taxon>
        <taxon>Magnoliopsida</taxon>
        <taxon>eudicotyledons</taxon>
        <taxon>Gunneridae</taxon>
        <taxon>Pentapetalae</taxon>
        <taxon>rosids</taxon>
        <taxon>fabids</taxon>
        <taxon>Fagales</taxon>
        <taxon>Fagaceae</taxon>
        <taxon>Quercus</taxon>
    </lineage>
</organism>
<keyword evidence="4" id="KW-0862">Zinc</keyword>
<dbReference type="Proteomes" id="UP000594261">
    <property type="component" value="Chromosome 4"/>
</dbReference>
<dbReference type="Pfam" id="PF05699">
    <property type="entry name" value="Dimer_Tnp_hAT"/>
    <property type="match status" value="1"/>
</dbReference>
<accession>A0A7N2LHV6</accession>
<dbReference type="InterPro" id="IPR008906">
    <property type="entry name" value="HATC_C_dom"/>
</dbReference>
<sequence>MSLDSLEPSPISQTKQDPAWKHCQLFVKKNANGVKEELKKCTYCGKFFKGGGIHRIKEHLAGRKGNGPTCDQVPSEVRFLMKQVLNARNSGAKKNKTQIIISTTPSVDHTPLKLIEAPNLGCSGGGVGNESVDGAFLGSISAPNLDLLANQEEDVATSNVSVDGRKRRRDLNASVLDPSASANSNGGIDFSSPSLVPCEIDNVFANHARSKSGGTPNSKLLVNHDEEEEEEEIGIGGTSMDRKKRFRGENSLVAMDAGIVNNDIELERKKNQEIQMAIGRFLYEIGASLDAVKDSVYFQPMIDAIVSGGTGVVPPSYHDLRGWILKSAVEEVKHDVQQYMGTWRRTGCSILVNRRYSQKGKTFLTFTVYCPERTLFLKSVDASAIIYSPDALYELLKQVVEEVGVEHVLQVITDNTEKLIVAGKRLMDTFPTLYWVPCVAHCINLILEDFGKLEWINSIIEQARSITRFVYKHSMVLNMMKKFTFGNDIVKPGLTPIATNFMTLKQMAELKLCLQSMVTSQEWMDCPFSKQPGGLTMLHTVTNRSFWSSCILISRLTSPLLRVLRIVGSEKRAAMGYIYAGMYRAKEAIKRELVERRDYMAYWNIIAHRWEQQRHPPLHAAGFYLNPKFFYSLKGCVHNGIMSAMFDCIERLVPDTKVQDKIIKEINSYKNAVGDLGRNLAIRSRDTLLPVEWWSTYGGGCPNLARLAVRILSQTCSSISYKQSQISFEHIYETRNCLERQRFSDLFFVQCNLRLRQMVHKNKEQDYMDPISFDCMSLVEDWVMEKEVCFEDCGSSDWVSLNPPTTNTMQLGALVDDDAEDLGTGFDDNEIFDGSK</sequence>
<evidence type="ECO:0000256" key="7">
    <source>
        <dbReference type="PROSITE-ProRule" id="PRU00027"/>
    </source>
</evidence>
<dbReference type="GO" id="GO:0003677">
    <property type="term" value="F:DNA binding"/>
    <property type="evidence" value="ECO:0007669"/>
    <property type="project" value="UniProtKB-KW"/>
</dbReference>
<evidence type="ECO:0000256" key="3">
    <source>
        <dbReference type="ARBA" id="ARBA00022771"/>
    </source>
</evidence>
<dbReference type="PANTHER" id="PTHR32166:SF88">
    <property type="entry name" value="HAT TRANSPOSON SUPERFAMILY"/>
    <property type="match status" value="1"/>
</dbReference>
<dbReference type="InParanoid" id="A0A7N2LHV6"/>
<dbReference type="GO" id="GO:0046983">
    <property type="term" value="F:protein dimerization activity"/>
    <property type="evidence" value="ECO:0007669"/>
    <property type="project" value="InterPro"/>
</dbReference>
<evidence type="ECO:0000256" key="5">
    <source>
        <dbReference type="ARBA" id="ARBA00023125"/>
    </source>
</evidence>
<dbReference type="SUPFAM" id="SSF53098">
    <property type="entry name" value="Ribonuclease H-like"/>
    <property type="match status" value="1"/>
</dbReference>
<dbReference type="OMA" id="PSLYWAP"/>
<evidence type="ECO:0000313" key="11">
    <source>
        <dbReference type="Proteomes" id="UP000594261"/>
    </source>
</evidence>
<keyword evidence="5" id="KW-0238">DNA-binding</keyword>
<evidence type="ECO:0000256" key="8">
    <source>
        <dbReference type="SAM" id="MobiDB-lite"/>
    </source>
</evidence>
<dbReference type="EnsemblPlants" id="QL04p061506:mrna">
    <property type="protein sequence ID" value="QL04p061506:mrna"/>
    <property type="gene ID" value="QL04p061506"/>
</dbReference>
<dbReference type="GeneID" id="115986795"/>
<dbReference type="KEGG" id="qlo:115986795"/>
<feature type="region of interest" description="Disordered" evidence="8">
    <location>
        <begin position="207"/>
        <end position="235"/>
    </location>
</feature>
<keyword evidence="2" id="KW-0479">Metal-binding</keyword>
<evidence type="ECO:0000256" key="4">
    <source>
        <dbReference type="ARBA" id="ARBA00022833"/>
    </source>
</evidence>
<dbReference type="Pfam" id="PF04937">
    <property type="entry name" value="DUF659"/>
    <property type="match status" value="1"/>
</dbReference>
<dbReference type="GO" id="GO:0005634">
    <property type="term" value="C:nucleus"/>
    <property type="evidence" value="ECO:0007669"/>
    <property type="project" value="UniProtKB-SubCell"/>
</dbReference>
<evidence type="ECO:0000256" key="2">
    <source>
        <dbReference type="ARBA" id="ARBA00022723"/>
    </source>
</evidence>
<dbReference type="InterPro" id="IPR012337">
    <property type="entry name" value="RNaseH-like_sf"/>
</dbReference>
<feature type="domain" description="BED-type" evidence="9">
    <location>
        <begin position="14"/>
        <end position="77"/>
    </location>
</feature>
<reference evidence="10 11" key="1">
    <citation type="journal article" date="2016" name="G3 (Bethesda)">
        <title>First Draft Assembly and Annotation of the Genome of a California Endemic Oak Quercus lobata Nee (Fagaceae).</title>
        <authorList>
            <person name="Sork V.L."/>
            <person name="Fitz-Gibbon S.T."/>
            <person name="Puiu D."/>
            <person name="Crepeau M."/>
            <person name="Gugger P.F."/>
            <person name="Sherman R."/>
            <person name="Stevens K."/>
            <person name="Langley C.H."/>
            <person name="Pellegrini M."/>
            <person name="Salzberg S.L."/>
        </authorList>
    </citation>
    <scope>NUCLEOTIDE SEQUENCE [LARGE SCALE GENOMIC DNA]</scope>
    <source>
        <strain evidence="10 11">cv. SW786</strain>
    </source>
</reference>
<evidence type="ECO:0000313" key="10">
    <source>
        <dbReference type="EnsemblPlants" id="QL04p061506:mrna"/>
    </source>
</evidence>
<dbReference type="InterPro" id="IPR007021">
    <property type="entry name" value="DUF659"/>
</dbReference>
<dbReference type="OrthoDB" id="645489at2759"/>
<evidence type="ECO:0000256" key="1">
    <source>
        <dbReference type="ARBA" id="ARBA00004123"/>
    </source>
</evidence>
<dbReference type="RefSeq" id="XP_030965965.1">
    <property type="nucleotide sequence ID" value="XM_031110105.1"/>
</dbReference>
<dbReference type="Gramene" id="QL04p061506:mrna">
    <property type="protein sequence ID" value="QL04p061506:mrna"/>
    <property type="gene ID" value="QL04p061506"/>
</dbReference>
<dbReference type="EMBL" id="LRBV02000004">
    <property type="status" value="NOT_ANNOTATED_CDS"/>
    <property type="molecule type" value="Genomic_DNA"/>
</dbReference>
<keyword evidence="11" id="KW-1185">Reference proteome</keyword>
<keyword evidence="3 7" id="KW-0863">Zinc-finger</keyword>
<dbReference type="FunCoup" id="A0A7N2LHV6">
    <property type="interactions" value="1434"/>
</dbReference>
<dbReference type="PANTHER" id="PTHR32166">
    <property type="entry name" value="OSJNBA0013A04.12 PROTEIN"/>
    <property type="match status" value="1"/>
</dbReference>
<dbReference type="AlphaFoldDB" id="A0A7N2LHV6"/>
<keyword evidence="6" id="KW-0539">Nucleus</keyword>
<dbReference type="PROSITE" id="PS50808">
    <property type="entry name" value="ZF_BED"/>
    <property type="match status" value="1"/>
</dbReference>
<evidence type="ECO:0000259" key="9">
    <source>
        <dbReference type="PROSITE" id="PS50808"/>
    </source>
</evidence>